<dbReference type="Proteomes" id="UP000076079">
    <property type="component" value="Chromosome"/>
</dbReference>
<accession>A0A143PIM6</accession>
<gene>
    <name evidence="3" type="ORF">LuPra_00798</name>
</gene>
<dbReference type="SUPFAM" id="SSF48452">
    <property type="entry name" value="TPR-like"/>
    <property type="match status" value="1"/>
</dbReference>
<dbReference type="InterPro" id="IPR011990">
    <property type="entry name" value="TPR-like_helical_dom_sf"/>
</dbReference>
<organism evidence="3 4">
    <name type="scientific">Luteitalea pratensis</name>
    <dbReference type="NCBI Taxonomy" id="1855912"/>
    <lineage>
        <taxon>Bacteria</taxon>
        <taxon>Pseudomonadati</taxon>
        <taxon>Acidobacteriota</taxon>
        <taxon>Vicinamibacteria</taxon>
        <taxon>Vicinamibacterales</taxon>
        <taxon>Vicinamibacteraceae</taxon>
        <taxon>Luteitalea</taxon>
    </lineage>
</organism>
<dbReference type="RefSeq" id="WP_110169551.1">
    <property type="nucleotide sequence ID" value="NZ_CP015136.1"/>
</dbReference>
<evidence type="ECO:0000313" key="3">
    <source>
        <dbReference type="EMBL" id="AMY07624.1"/>
    </source>
</evidence>
<dbReference type="SMART" id="SM00028">
    <property type="entry name" value="TPR"/>
    <property type="match status" value="2"/>
</dbReference>
<evidence type="ECO:0000256" key="1">
    <source>
        <dbReference type="PROSITE-ProRule" id="PRU00339"/>
    </source>
</evidence>
<sequence>MKALSLDPELVEVHSALGALLWTDWDFSGAEKAYTRAIELNPNYADARHMYAHLLLELGRIDEALRECQAYLALDPVSDAPMIHIVGHHAWAREYDDAIAWGVKLRQLHPDAVGWNLCEAYYGKGEARGGRGMHPQAGRWCSDTNAGRRPQVGVRTRRHRWPVPRAH</sequence>
<dbReference type="Pfam" id="PF14559">
    <property type="entry name" value="TPR_19"/>
    <property type="match status" value="1"/>
</dbReference>
<evidence type="ECO:0000313" key="4">
    <source>
        <dbReference type="Proteomes" id="UP000076079"/>
    </source>
</evidence>
<dbReference type="KEGG" id="abac:LuPra_00798"/>
<reference evidence="3 4" key="1">
    <citation type="journal article" date="2016" name="Genome Announc.">
        <title>First Complete Genome Sequence of a Subdivision 6 Acidobacterium Strain.</title>
        <authorList>
            <person name="Huang S."/>
            <person name="Vieira S."/>
            <person name="Bunk B."/>
            <person name="Riedel T."/>
            <person name="Sproer C."/>
            <person name="Overmann J."/>
        </authorList>
    </citation>
    <scope>NUCLEOTIDE SEQUENCE [LARGE SCALE GENOMIC DNA]</scope>
    <source>
        <strain evidence="4">DSM 100886 HEG_-6_39</strain>
    </source>
</reference>
<feature type="repeat" description="TPR" evidence="1">
    <location>
        <begin position="11"/>
        <end position="44"/>
    </location>
</feature>
<dbReference type="STRING" id="1855912.LuPra_00798"/>
<feature type="compositionally biased region" description="Basic residues" evidence="2">
    <location>
        <begin position="155"/>
        <end position="167"/>
    </location>
</feature>
<dbReference type="AlphaFoldDB" id="A0A143PIM6"/>
<dbReference type="Gene3D" id="1.25.40.10">
    <property type="entry name" value="Tetratricopeptide repeat domain"/>
    <property type="match status" value="1"/>
</dbReference>
<keyword evidence="3" id="KW-0449">Lipoprotein</keyword>
<reference evidence="4" key="2">
    <citation type="submission" date="2016-04" db="EMBL/GenBank/DDBJ databases">
        <title>First Complete Genome Sequence of a Subdivision 6 Acidobacterium.</title>
        <authorList>
            <person name="Huang S."/>
            <person name="Vieira S."/>
            <person name="Bunk B."/>
            <person name="Riedel T."/>
            <person name="Sproeer C."/>
            <person name="Overmann J."/>
        </authorList>
    </citation>
    <scope>NUCLEOTIDE SEQUENCE [LARGE SCALE GENOMIC DNA]</scope>
    <source>
        <strain evidence="4">DSM 100886 HEG_-6_39</strain>
    </source>
</reference>
<proteinExistence type="predicted"/>
<keyword evidence="1" id="KW-0802">TPR repeat</keyword>
<feature type="region of interest" description="Disordered" evidence="2">
    <location>
        <begin position="135"/>
        <end position="167"/>
    </location>
</feature>
<protein>
    <submittedName>
        <fullName evidence="3">Putative PEP-CTERM system TPR-repeat lipoprotein</fullName>
    </submittedName>
</protein>
<dbReference type="OrthoDB" id="9769030at2"/>
<name>A0A143PIM6_LUTPR</name>
<keyword evidence="4" id="KW-1185">Reference proteome</keyword>
<evidence type="ECO:0000256" key="2">
    <source>
        <dbReference type="SAM" id="MobiDB-lite"/>
    </source>
</evidence>
<dbReference type="InterPro" id="IPR019734">
    <property type="entry name" value="TPR_rpt"/>
</dbReference>
<dbReference type="EMBL" id="CP015136">
    <property type="protein sequence ID" value="AMY07624.1"/>
    <property type="molecule type" value="Genomic_DNA"/>
</dbReference>
<dbReference type="PROSITE" id="PS50005">
    <property type="entry name" value="TPR"/>
    <property type="match status" value="1"/>
</dbReference>